<name>A0A8S2N689_9BILA</name>
<organism evidence="1 2">
    <name type="scientific">Rotaria magnacalcarata</name>
    <dbReference type="NCBI Taxonomy" id="392030"/>
    <lineage>
        <taxon>Eukaryota</taxon>
        <taxon>Metazoa</taxon>
        <taxon>Spiralia</taxon>
        <taxon>Gnathifera</taxon>
        <taxon>Rotifera</taxon>
        <taxon>Eurotatoria</taxon>
        <taxon>Bdelloidea</taxon>
        <taxon>Philodinida</taxon>
        <taxon>Philodinidae</taxon>
        <taxon>Rotaria</taxon>
    </lineage>
</organism>
<evidence type="ECO:0000313" key="1">
    <source>
        <dbReference type="EMBL" id="CAF3989133.1"/>
    </source>
</evidence>
<comment type="caution">
    <text evidence="1">The sequence shown here is derived from an EMBL/GenBank/DDBJ whole genome shotgun (WGS) entry which is preliminary data.</text>
</comment>
<dbReference type="EMBL" id="CAJOBI010004047">
    <property type="protein sequence ID" value="CAF3989133.1"/>
    <property type="molecule type" value="Genomic_DNA"/>
</dbReference>
<evidence type="ECO:0000313" key="2">
    <source>
        <dbReference type="Proteomes" id="UP000676336"/>
    </source>
</evidence>
<dbReference type="AlphaFoldDB" id="A0A8S2N689"/>
<accession>A0A8S2N689</accession>
<reference evidence="1" key="1">
    <citation type="submission" date="2021-02" db="EMBL/GenBank/DDBJ databases">
        <authorList>
            <person name="Nowell W R."/>
        </authorList>
    </citation>
    <scope>NUCLEOTIDE SEQUENCE</scope>
</reference>
<dbReference type="Proteomes" id="UP000676336">
    <property type="component" value="Unassembled WGS sequence"/>
</dbReference>
<sequence length="133" mass="15481">MEALSVTPILKASVNEQVDCAARVASGKRFRLYTCINDFVNFDNMDSSRLETPRFDEQLNVDTDGINDSTNDQTVFLHIYRHICIKFEEKEAGTNDDRMIRKYKEKIKVYSALVQLEQQRLDNLLSNQENQTR</sequence>
<gene>
    <name evidence="1" type="ORF">SMN809_LOCUS11298</name>
</gene>
<proteinExistence type="predicted"/>
<protein>
    <submittedName>
        <fullName evidence="1">Uncharacterized protein</fullName>
    </submittedName>
</protein>